<dbReference type="STRING" id="1167006.UWK_00729"/>
<evidence type="ECO:0000256" key="5">
    <source>
        <dbReference type="ARBA" id="ARBA00022553"/>
    </source>
</evidence>
<dbReference type="PATRIC" id="fig|1167006.5.peg.825"/>
<dbReference type="CDD" id="cd16922">
    <property type="entry name" value="HATPase_EvgS-ArcB-TorS-like"/>
    <property type="match status" value="1"/>
</dbReference>
<dbReference type="InterPro" id="IPR011006">
    <property type="entry name" value="CheY-like_superfamily"/>
</dbReference>
<keyword evidence="8" id="KW-0547">Nucleotide-binding</keyword>
<evidence type="ECO:0000256" key="7">
    <source>
        <dbReference type="ARBA" id="ARBA00022692"/>
    </source>
</evidence>
<dbReference type="InterPro" id="IPR036890">
    <property type="entry name" value="HATPase_C_sf"/>
</dbReference>
<keyword evidence="6" id="KW-0808">Transferase</keyword>
<keyword evidence="9 23" id="KW-0418">Kinase</keyword>
<comment type="catalytic activity">
    <reaction evidence="1">
        <text>ATP + protein L-histidine = ADP + protein N-phospho-L-histidine.</text>
        <dbReference type="EC" id="2.7.13.3"/>
    </reaction>
</comment>
<dbReference type="SUPFAM" id="SSF47384">
    <property type="entry name" value="Homodimeric domain of signal transducing histidine kinase"/>
    <property type="match status" value="1"/>
</dbReference>
<dbReference type="InterPro" id="IPR001789">
    <property type="entry name" value="Sig_transdc_resp-reg_receiver"/>
</dbReference>
<dbReference type="FunFam" id="1.10.287.130:FF:000002">
    <property type="entry name" value="Two-component osmosensing histidine kinase"/>
    <property type="match status" value="1"/>
</dbReference>
<evidence type="ECO:0000256" key="11">
    <source>
        <dbReference type="ARBA" id="ARBA00022989"/>
    </source>
</evidence>
<feature type="domain" description="HAMP" evidence="21">
    <location>
        <begin position="188"/>
        <end position="241"/>
    </location>
</feature>
<dbReference type="PANTHER" id="PTHR45339">
    <property type="entry name" value="HYBRID SIGNAL TRANSDUCTION HISTIDINE KINASE J"/>
    <property type="match status" value="1"/>
</dbReference>
<feature type="domain" description="HPt" evidence="22">
    <location>
        <begin position="835"/>
        <end position="932"/>
    </location>
</feature>
<dbReference type="SUPFAM" id="SSF52172">
    <property type="entry name" value="CheY-like"/>
    <property type="match status" value="2"/>
</dbReference>
<keyword evidence="4" id="KW-1003">Cell membrane</keyword>
<dbReference type="SMART" id="SM00304">
    <property type="entry name" value="HAMP"/>
    <property type="match status" value="1"/>
</dbReference>
<feature type="modified residue" description="4-aspartylphosphate" evidence="17">
    <location>
        <position position="575"/>
    </location>
</feature>
<dbReference type="Pfam" id="PF00512">
    <property type="entry name" value="HisKA"/>
    <property type="match status" value="1"/>
</dbReference>
<dbReference type="GO" id="GO:0005524">
    <property type="term" value="F:ATP binding"/>
    <property type="evidence" value="ECO:0007669"/>
    <property type="project" value="UniProtKB-KW"/>
</dbReference>
<dbReference type="Pfam" id="PF17152">
    <property type="entry name" value="CHASE8"/>
    <property type="match status" value="1"/>
</dbReference>
<evidence type="ECO:0000256" key="12">
    <source>
        <dbReference type="ARBA" id="ARBA00023012"/>
    </source>
</evidence>
<feature type="domain" description="Response regulatory" evidence="20">
    <location>
        <begin position="521"/>
        <end position="642"/>
    </location>
</feature>
<proteinExistence type="predicted"/>
<evidence type="ECO:0000256" key="4">
    <source>
        <dbReference type="ARBA" id="ARBA00022475"/>
    </source>
</evidence>
<evidence type="ECO:0000313" key="24">
    <source>
        <dbReference type="Proteomes" id="UP000011721"/>
    </source>
</evidence>
<dbReference type="InterPro" id="IPR004358">
    <property type="entry name" value="Sig_transdc_His_kin-like_C"/>
</dbReference>
<dbReference type="FunFam" id="3.30.565.10:FF:000010">
    <property type="entry name" value="Sensor histidine kinase RcsC"/>
    <property type="match status" value="1"/>
</dbReference>
<dbReference type="SUPFAM" id="SSF158472">
    <property type="entry name" value="HAMP domain-like"/>
    <property type="match status" value="1"/>
</dbReference>
<dbReference type="EC" id="2.7.13.3" evidence="3"/>
<dbReference type="Gene3D" id="1.10.287.130">
    <property type="match status" value="1"/>
</dbReference>
<protein>
    <recommendedName>
        <fullName evidence="15">Sensory/regulatory protein RpfC</fullName>
        <ecNumber evidence="3">2.7.13.3</ecNumber>
    </recommendedName>
</protein>
<dbReference type="PROSITE" id="PS50885">
    <property type="entry name" value="HAMP"/>
    <property type="match status" value="1"/>
</dbReference>
<evidence type="ECO:0000256" key="16">
    <source>
        <dbReference type="PROSITE-ProRule" id="PRU00110"/>
    </source>
</evidence>
<dbReference type="PROSITE" id="PS50110">
    <property type="entry name" value="RESPONSE_REGULATORY"/>
    <property type="match status" value="2"/>
</dbReference>
<dbReference type="SUPFAM" id="SSF55874">
    <property type="entry name" value="ATPase domain of HSP90 chaperone/DNA topoisomerase II/histidine kinase"/>
    <property type="match status" value="1"/>
</dbReference>
<gene>
    <name evidence="23" type="ordered locus">UWK_00729</name>
</gene>
<dbReference type="InterPro" id="IPR008207">
    <property type="entry name" value="Sig_transdc_His_kin_Hpt_dom"/>
</dbReference>
<dbReference type="CDD" id="cd17546">
    <property type="entry name" value="REC_hyHK_CKI1_RcsC-like"/>
    <property type="match status" value="2"/>
</dbReference>
<dbReference type="InterPro" id="IPR036097">
    <property type="entry name" value="HisK_dim/P_sf"/>
</dbReference>
<organism evidence="23 24">
    <name type="scientific">Desulfocapsa sulfexigens (strain DSM 10523 / SB164P1)</name>
    <dbReference type="NCBI Taxonomy" id="1167006"/>
    <lineage>
        <taxon>Bacteria</taxon>
        <taxon>Pseudomonadati</taxon>
        <taxon>Thermodesulfobacteriota</taxon>
        <taxon>Desulfobulbia</taxon>
        <taxon>Desulfobulbales</taxon>
        <taxon>Desulfocapsaceae</taxon>
        <taxon>Desulfocapsa</taxon>
    </lineage>
</organism>
<dbReference type="PANTHER" id="PTHR45339:SF1">
    <property type="entry name" value="HYBRID SIGNAL TRANSDUCTION HISTIDINE KINASE J"/>
    <property type="match status" value="1"/>
</dbReference>
<dbReference type="Gene3D" id="1.20.120.160">
    <property type="entry name" value="HPT domain"/>
    <property type="match status" value="1"/>
</dbReference>
<evidence type="ECO:0000259" key="21">
    <source>
        <dbReference type="PROSITE" id="PS50885"/>
    </source>
</evidence>
<keyword evidence="24" id="KW-1185">Reference proteome</keyword>
<dbReference type="RefSeq" id="WP_015403003.1">
    <property type="nucleotide sequence ID" value="NC_020304.1"/>
</dbReference>
<evidence type="ECO:0000256" key="8">
    <source>
        <dbReference type="ARBA" id="ARBA00022741"/>
    </source>
</evidence>
<dbReference type="EMBL" id="CP003985">
    <property type="protein sequence ID" value="AGF77307.1"/>
    <property type="molecule type" value="Genomic_DNA"/>
</dbReference>
<dbReference type="Gene3D" id="3.40.50.2300">
    <property type="match status" value="2"/>
</dbReference>
<evidence type="ECO:0000256" key="2">
    <source>
        <dbReference type="ARBA" id="ARBA00004651"/>
    </source>
</evidence>
<name>M1P6G2_DESSD</name>
<evidence type="ECO:0000259" key="22">
    <source>
        <dbReference type="PROSITE" id="PS50894"/>
    </source>
</evidence>
<evidence type="ECO:0000256" key="6">
    <source>
        <dbReference type="ARBA" id="ARBA00022679"/>
    </source>
</evidence>
<dbReference type="GO" id="GO:0005886">
    <property type="term" value="C:plasma membrane"/>
    <property type="evidence" value="ECO:0007669"/>
    <property type="project" value="UniProtKB-SubCell"/>
</dbReference>
<dbReference type="CDD" id="cd00082">
    <property type="entry name" value="HisKA"/>
    <property type="match status" value="1"/>
</dbReference>
<evidence type="ECO:0000256" key="18">
    <source>
        <dbReference type="SAM" id="Phobius"/>
    </source>
</evidence>
<reference evidence="24" key="1">
    <citation type="journal article" date="2013" name="Stand. Genomic Sci.">
        <title>Complete genome sequence of Desulfocapsa sulfexigens, a marine deltaproteobacterium specialized in disproportionating inorganic sulfur compounds.</title>
        <authorList>
            <person name="Finster K.W."/>
            <person name="Kjeldsen K.U."/>
            <person name="Kube M."/>
            <person name="Reinhardt R."/>
            <person name="Mussmann M."/>
            <person name="Amann R."/>
            <person name="Schreiber L."/>
        </authorList>
    </citation>
    <scope>NUCLEOTIDE SEQUENCE [LARGE SCALE GENOMIC DNA]</scope>
    <source>
        <strain evidence="24">DSM 10523 / SB164P1</strain>
    </source>
</reference>
<dbReference type="Pfam" id="PF00672">
    <property type="entry name" value="HAMP"/>
    <property type="match status" value="1"/>
</dbReference>
<feature type="modified residue" description="Phosphohistidine" evidence="16">
    <location>
        <position position="874"/>
    </location>
</feature>
<dbReference type="Gene3D" id="3.30.565.10">
    <property type="entry name" value="Histidine kinase-like ATPase, C-terminal domain"/>
    <property type="match status" value="1"/>
</dbReference>
<dbReference type="Pfam" id="PF01627">
    <property type="entry name" value="Hpt"/>
    <property type="match status" value="1"/>
</dbReference>
<dbReference type="InterPro" id="IPR036641">
    <property type="entry name" value="HPT_dom_sf"/>
</dbReference>
<evidence type="ECO:0000256" key="3">
    <source>
        <dbReference type="ARBA" id="ARBA00012438"/>
    </source>
</evidence>
<sequence>MNFRFSKLPVKHKLNTIILGVCFSVLILTFAVTFVSQWYLYRKNTLAELSTLAQIIGENSRAGLVFHDVEALEKILRSLSIKETIICSRIVSPEGVIVAAYSPGSSNNGNVEHSLFNAELKKKGYLFSEKYIEVLQPIVLDKEKIGSLFIQVSMEDLYSNMLQVGLYLLAILWGGLLIAAILGNRLQTIITDPVVKLAAIIRQVSEKKDYSLRATQSSEDELGLLASGFNDMLSMIQKRDEYLEDQVQKRTVELKKAMDEAIVLAEQAQAANKAKSQFLANMSHEIRTPMNGILGMAEMALDTDLDKELRSSIETIMSSGESLLTIINDILDFSKIEAGKLELETINFNLALLVEDVAQMLAYRAHAKGLELIVNVPDNISSYVSGDPSRLRQVLVNLLGNAIKFTDHGEILLQLTLLGETDNEASLRFSVQDTGIGISEDEYETLFHPFSQADDSTTRKYGGTGLGLAISRQLVELMGGEINCNSRPGGGSEFWMEVTLDKASGTEVVASTEADKLSNLRAIIIDDNATNRRLLEHQMEIWGVDHASASGGIEGLTLLYQAVADRKPFDIAILDKDMPGMDGLEVAALISKDPSLQGTRMVMLTSVGIRGDARLAHQAGIKIYLTKPTRQIDLYNSLVALMARDRFEDDNQLITHYSLQKNRATFDANVLVAEDNVTNQQVAMGVLRKLGCKVTLTKNGQEALQFFEKNSFDIVLMDCQMPRMDGYEATSAIRRLENMKDRGKRTPVVALTANALTGDREKCLAAGMDDYISKPFSLQQVEKVLKHWLPKKLQQDDKRVFQKESHSESPMSVVGEELINRRALDNIRALQPEGEPDILTRIISIYLEDTPNQMDSLCRALRNKDATEVRSIAHSLKSSSANIGALSLSALFKDLEHRAYTNALHGGMEVFVTAQEEYQKIIDPLMAEKVTS</sequence>
<dbReference type="InterPro" id="IPR003660">
    <property type="entry name" value="HAMP_dom"/>
</dbReference>
<dbReference type="InterPro" id="IPR005467">
    <property type="entry name" value="His_kinase_dom"/>
</dbReference>
<dbReference type="InterPro" id="IPR033417">
    <property type="entry name" value="CHASE8"/>
</dbReference>
<dbReference type="InterPro" id="IPR003661">
    <property type="entry name" value="HisK_dim/P_dom"/>
</dbReference>
<dbReference type="Pfam" id="PF02518">
    <property type="entry name" value="HATPase_c"/>
    <property type="match status" value="1"/>
</dbReference>
<evidence type="ECO:0000259" key="20">
    <source>
        <dbReference type="PROSITE" id="PS50110"/>
    </source>
</evidence>
<dbReference type="HOGENOM" id="CLU_000445_104_15_7"/>
<evidence type="ECO:0000256" key="14">
    <source>
        <dbReference type="ARBA" id="ARBA00064003"/>
    </source>
</evidence>
<keyword evidence="10" id="KW-0067">ATP-binding</keyword>
<evidence type="ECO:0000256" key="15">
    <source>
        <dbReference type="ARBA" id="ARBA00068150"/>
    </source>
</evidence>
<dbReference type="Gene3D" id="6.10.340.10">
    <property type="match status" value="1"/>
</dbReference>
<evidence type="ECO:0000259" key="19">
    <source>
        <dbReference type="PROSITE" id="PS50109"/>
    </source>
</evidence>
<dbReference type="OrthoDB" id="5378360at2"/>
<dbReference type="eggNOG" id="COG0745">
    <property type="taxonomic scope" value="Bacteria"/>
</dbReference>
<dbReference type="SMART" id="SM00388">
    <property type="entry name" value="HisKA"/>
    <property type="match status" value="1"/>
</dbReference>
<evidence type="ECO:0000256" key="1">
    <source>
        <dbReference type="ARBA" id="ARBA00000085"/>
    </source>
</evidence>
<keyword evidence="13 18" id="KW-0472">Membrane</keyword>
<dbReference type="SMART" id="SM00387">
    <property type="entry name" value="HATPase_c"/>
    <property type="match status" value="1"/>
</dbReference>
<dbReference type="PRINTS" id="PR00344">
    <property type="entry name" value="BCTRLSENSOR"/>
</dbReference>
<dbReference type="Pfam" id="PF00072">
    <property type="entry name" value="Response_reg"/>
    <property type="match status" value="2"/>
</dbReference>
<evidence type="ECO:0000256" key="17">
    <source>
        <dbReference type="PROSITE-ProRule" id="PRU00169"/>
    </source>
</evidence>
<dbReference type="AlphaFoldDB" id="M1P6G2"/>
<feature type="transmembrane region" description="Helical" evidence="18">
    <location>
        <begin position="164"/>
        <end position="183"/>
    </location>
</feature>
<dbReference type="Proteomes" id="UP000011721">
    <property type="component" value="Chromosome"/>
</dbReference>
<feature type="modified residue" description="4-aspartylphosphate" evidence="17">
    <location>
        <position position="718"/>
    </location>
</feature>
<feature type="domain" description="Histidine kinase" evidence="19">
    <location>
        <begin position="281"/>
        <end position="502"/>
    </location>
</feature>
<dbReference type="PROSITE" id="PS50894">
    <property type="entry name" value="HPT"/>
    <property type="match status" value="1"/>
</dbReference>
<dbReference type="GO" id="GO:0000155">
    <property type="term" value="F:phosphorelay sensor kinase activity"/>
    <property type="evidence" value="ECO:0007669"/>
    <property type="project" value="InterPro"/>
</dbReference>
<dbReference type="PROSITE" id="PS50109">
    <property type="entry name" value="HIS_KIN"/>
    <property type="match status" value="1"/>
</dbReference>
<dbReference type="eggNOG" id="COG2205">
    <property type="taxonomic scope" value="Bacteria"/>
</dbReference>
<dbReference type="SUPFAM" id="SSF47226">
    <property type="entry name" value="Histidine-containing phosphotransfer domain, HPT domain"/>
    <property type="match status" value="1"/>
</dbReference>
<dbReference type="KEGG" id="dsf:UWK_00729"/>
<feature type="domain" description="Response regulatory" evidence="20">
    <location>
        <begin position="669"/>
        <end position="789"/>
    </location>
</feature>
<keyword evidence="5 17" id="KW-0597">Phosphoprotein</keyword>
<dbReference type="eggNOG" id="COG0784">
    <property type="taxonomic scope" value="Bacteria"/>
</dbReference>
<dbReference type="InterPro" id="IPR003594">
    <property type="entry name" value="HATPase_dom"/>
</dbReference>
<keyword evidence="11 18" id="KW-1133">Transmembrane helix</keyword>
<evidence type="ECO:0000256" key="9">
    <source>
        <dbReference type="ARBA" id="ARBA00022777"/>
    </source>
</evidence>
<evidence type="ECO:0000256" key="10">
    <source>
        <dbReference type="ARBA" id="ARBA00022840"/>
    </source>
</evidence>
<evidence type="ECO:0000256" key="13">
    <source>
        <dbReference type="ARBA" id="ARBA00023136"/>
    </source>
</evidence>
<feature type="transmembrane region" description="Helical" evidence="18">
    <location>
        <begin position="17"/>
        <end position="41"/>
    </location>
</feature>
<dbReference type="SMART" id="SM00448">
    <property type="entry name" value="REC"/>
    <property type="match status" value="2"/>
</dbReference>
<dbReference type="CDD" id="cd06225">
    <property type="entry name" value="HAMP"/>
    <property type="match status" value="1"/>
</dbReference>
<comment type="subcellular location">
    <subcellularLocation>
        <location evidence="2">Cell membrane</location>
        <topology evidence="2">Multi-pass membrane protein</topology>
    </subcellularLocation>
</comment>
<keyword evidence="12" id="KW-0902">Two-component regulatory system</keyword>
<accession>M1P6G2</accession>
<evidence type="ECO:0000313" key="23">
    <source>
        <dbReference type="EMBL" id="AGF77307.1"/>
    </source>
</evidence>
<comment type="subunit">
    <text evidence="14">At low DSF concentrations, interacts with RpfF.</text>
</comment>
<keyword evidence="7 18" id="KW-0812">Transmembrane</keyword>